<name>A0A917PK97_9PSED</name>
<evidence type="ECO:0000313" key="3">
    <source>
        <dbReference type="EMBL" id="GGJ81980.1"/>
    </source>
</evidence>
<comment type="caution">
    <text evidence="3">The sequence shown here is derived from an EMBL/GenBank/DDBJ whole genome shotgun (WGS) entry which is preliminary data.</text>
</comment>
<dbReference type="Proteomes" id="UP000635983">
    <property type="component" value="Unassembled WGS sequence"/>
</dbReference>
<sequence>MTLPANAQHALDAFSAAEGWENRARLLMQWGAQALPELPEALRDEAHRVAGCETAVWLNVEVHDERLRLQAASDARLIRGLLAVLIARVNGLDREALKGIDIHAWFDQLGLARQLSPSRTNGMNAVWQRILTASR</sequence>
<dbReference type="Gene3D" id="3.90.1010.10">
    <property type="match status" value="1"/>
</dbReference>
<dbReference type="Pfam" id="PF02657">
    <property type="entry name" value="SufE"/>
    <property type="match status" value="1"/>
</dbReference>
<protein>
    <submittedName>
        <fullName evidence="3">Fe-S metabolism protein SufE</fullName>
    </submittedName>
</protein>
<dbReference type="PANTHER" id="PTHR43597:SF5">
    <property type="entry name" value="SUFE-LIKE PROTEIN 2, CHLOROPLASTIC"/>
    <property type="match status" value="1"/>
</dbReference>
<feature type="domain" description="Fe-S metabolism associated" evidence="2">
    <location>
        <begin position="12"/>
        <end position="130"/>
    </location>
</feature>
<accession>A0A917PK97</accession>
<dbReference type="SUPFAM" id="SSF82649">
    <property type="entry name" value="SufE/NifU"/>
    <property type="match status" value="1"/>
</dbReference>
<dbReference type="RefSeq" id="WP_188981538.1">
    <property type="nucleotide sequence ID" value="NZ_BMPO01000001.1"/>
</dbReference>
<evidence type="ECO:0000259" key="2">
    <source>
        <dbReference type="Pfam" id="PF02657"/>
    </source>
</evidence>
<proteinExistence type="inferred from homology"/>
<evidence type="ECO:0000313" key="4">
    <source>
        <dbReference type="Proteomes" id="UP000635983"/>
    </source>
</evidence>
<keyword evidence="4" id="KW-1185">Reference proteome</keyword>
<gene>
    <name evidence="3" type="primary">sufE</name>
    <name evidence="3" type="ORF">GCM10009304_04920</name>
</gene>
<dbReference type="EMBL" id="BMPO01000001">
    <property type="protein sequence ID" value="GGJ81980.1"/>
    <property type="molecule type" value="Genomic_DNA"/>
</dbReference>
<evidence type="ECO:0000256" key="1">
    <source>
        <dbReference type="ARBA" id="ARBA00010282"/>
    </source>
</evidence>
<dbReference type="InterPro" id="IPR003808">
    <property type="entry name" value="Fe-S_metab-assoc_dom"/>
</dbReference>
<comment type="similarity">
    <text evidence="1">Belongs to the SufE family.</text>
</comment>
<dbReference type="PANTHER" id="PTHR43597">
    <property type="entry name" value="SULFUR ACCEPTOR PROTEIN CSDE"/>
    <property type="match status" value="1"/>
</dbReference>
<dbReference type="AlphaFoldDB" id="A0A917PK97"/>
<organism evidence="3 4">
    <name type="scientific">Pseudomonas matsuisoli</name>
    <dbReference type="NCBI Taxonomy" id="1515666"/>
    <lineage>
        <taxon>Bacteria</taxon>
        <taxon>Pseudomonadati</taxon>
        <taxon>Pseudomonadota</taxon>
        <taxon>Gammaproteobacteria</taxon>
        <taxon>Pseudomonadales</taxon>
        <taxon>Pseudomonadaceae</taxon>
        <taxon>Pseudomonas</taxon>
    </lineage>
</organism>
<reference evidence="3" key="1">
    <citation type="journal article" date="2014" name="Int. J. Syst. Evol. Microbiol.">
        <title>Complete genome sequence of Corynebacterium casei LMG S-19264T (=DSM 44701T), isolated from a smear-ripened cheese.</title>
        <authorList>
            <consortium name="US DOE Joint Genome Institute (JGI-PGF)"/>
            <person name="Walter F."/>
            <person name="Albersmeier A."/>
            <person name="Kalinowski J."/>
            <person name="Ruckert C."/>
        </authorList>
    </citation>
    <scope>NUCLEOTIDE SEQUENCE</scope>
    <source>
        <strain evidence="3">JCM 30078</strain>
    </source>
</reference>
<reference evidence="3" key="2">
    <citation type="submission" date="2020-09" db="EMBL/GenBank/DDBJ databases">
        <authorList>
            <person name="Sun Q."/>
            <person name="Ohkuma M."/>
        </authorList>
    </citation>
    <scope>NUCLEOTIDE SEQUENCE</scope>
    <source>
        <strain evidence="3">JCM 30078</strain>
    </source>
</reference>